<protein>
    <submittedName>
        <fullName evidence="2">Galactose oxidase/kelch repeat superfamily protein</fullName>
    </submittedName>
</protein>
<dbReference type="Proteomes" id="UP000325081">
    <property type="component" value="Unassembled WGS sequence"/>
</dbReference>
<feature type="compositionally biased region" description="Basic and acidic residues" evidence="1">
    <location>
        <begin position="124"/>
        <end position="134"/>
    </location>
</feature>
<feature type="compositionally biased region" description="Basic and acidic residues" evidence="1">
    <location>
        <begin position="90"/>
        <end position="102"/>
    </location>
</feature>
<name>A0A5A7PIA0_STRAF</name>
<gene>
    <name evidence="2" type="ORF">STAS_08400</name>
</gene>
<dbReference type="EMBL" id="BKCP01004583">
    <property type="protein sequence ID" value="GER32338.1"/>
    <property type="molecule type" value="Genomic_DNA"/>
</dbReference>
<feature type="compositionally biased region" description="Basic residues" evidence="1">
    <location>
        <begin position="103"/>
        <end position="116"/>
    </location>
</feature>
<accession>A0A5A7PIA0</accession>
<organism evidence="2 3">
    <name type="scientific">Striga asiatica</name>
    <name type="common">Asiatic witchweed</name>
    <name type="synonym">Buchnera asiatica</name>
    <dbReference type="NCBI Taxonomy" id="4170"/>
    <lineage>
        <taxon>Eukaryota</taxon>
        <taxon>Viridiplantae</taxon>
        <taxon>Streptophyta</taxon>
        <taxon>Embryophyta</taxon>
        <taxon>Tracheophyta</taxon>
        <taxon>Spermatophyta</taxon>
        <taxon>Magnoliopsida</taxon>
        <taxon>eudicotyledons</taxon>
        <taxon>Gunneridae</taxon>
        <taxon>Pentapetalae</taxon>
        <taxon>asterids</taxon>
        <taxon>lamiids</taxon>
        <taxon>Lamiales</taxon>
        <taxon>Orobanchaceae</taxon>
        <taxon>Buchnereae</taxon>
        <taxon>Striga</taxon>
    </lineage>
</organism>
<feature type="compositionally biased region" description="Basic and acidic residues" evidence="1">
    <location>
        <begin position="153"/>
        <end position="173"/>
    </location>
</feature>
<feature type="compositionally biased region" description="Acidic residues" evidence="1">
    <location>
        <begin position="34"/>
        <end position="44"/>
    </location>
</feature>
<feature type="region of interest" description="Disordered" evidence="1">
    <location>
        <begin position="29"/>
        <end position="223"/>
    </location>
</feature>
<keyword evidence="3" id="KW-1185">Reference proteome</keyword>
<evidence type="ECO:0000313" key="3">
    <source>
        <dbReference type="Proteomes" id="UP000325081"/>
    </source>
</evidence>
<feature type="compositionally biased region" description="Basic and acidic residues" evidence="1">
    <location>
        <begin position="45"/>
        <end position="83"/>
    </location>
</feature>
<dbReference type="AlphaFoldDB" id="A0A5A7PIA0"/>
<sequence>MEIHIDLMDGGQFVPTYKYDEGGWVELEKKNESEAESSETSESEMSEKTDNECCEKNVNKGSEKIIRGAELPDRGNDGCDSHGGRPKKASRIDPDEKEEKSQKMKAKIQMKMKRQQNKSCGKKTLSDAKKDHSPLAKASRSILQIKGANAARQAKEAKAAAKEAKEKEREAKKQKQGLSIDKQVKQGSTSTIDKKKEGLNMAPPAPFVEETDWDDEGFVSQLT</sequence>
<proteinExistence type="predicted"/>
<evidence type="ECO:0000256" key="1">
    <source>
        <dbReference type="SAM" id="MobiDB-lite"/>
    </source>
</evidence>
<comment type="caution">
    <text evidence="2">The sequence shown here is derived from an EMBL/GenBank/DDBJ whole genome shotgun (WGS) entry which is preliminary data.</text>
</comment>
<evidence type="ECO:0000313" key="2">
    <source>
        <dbReference type="EMBL" id="GER32338.1"/>
    </source>
</evidence>
<reference evidence="3" key="1">
    <citation type="journal article" date="2019" name="Curr. Biol.">
        <title>Genome Sequence of Striga asiatica Provides Insight into the Evolution of Plant Parasitism.</title>
        <authorList>
            <person name="Yoshida S."/>
            <person name="Kim S."/>
            <person name="Wafula E.K."/>
            <person name="Tanskanen J."/>
            <person name="Kim Y.M."/>
            <person name="Honaas L."/>
            <person name="Yang Z."/>
            <person name="Spallek T."/>
            <person name="Conn C.E."/>
            <person name="Ichihashi Y."/>
            <person name="Cheong K."/>
            <person name="Cui S."/>
            <person name="Der J.P."/>
            <person name="Gundlach H."/>
            <person name="Jiao Y."/>
            <person name="Hori C."/>
            <person name="Ishida J.K."/>
            <person name="Kasahara H."/>
            <person name="Kiba T."/>
            <person name="Kim M.S."/>
            <person name="Koo N."/>
            <person name="Laohavisit A."/>
            <person name="Lee Y.H."/>
            <person name="Lumba S."/>
            <person name="McCourt P."/>
            <person name="Mortimer J.C."/>
            <person name="Mutuku J.M."/>
            <person name="Nomura T."/>
            <person name="Sasaki-Sekimoto Y."/>
            <person name="Seto Y."/>
            <person name="Wang Y."/>
            <person name="Wakatake T."/>
            <person name="Sakakibara H."/>
            <person name="Demura T."/>
            <person name="Yamaguchi S."/>
            <person name="Yoneyama K."/>
            <person name="Manabe R.I."/>
            <person name="Nelson D.C."/>
            <person name="Schulman A.H."/>
            <person name="Timko M.P."/>
            <person name="dePamphilis C.W."/>
            <person name="Choi D."/>
            <person name="Shirasu K."/>
        </authorList>
    </citation>
    <scope>NUCLEOTIDE SEQUENCE [LARGE SCALE GENOMIC DNA]</scope>
    <source>
        <strain evidence="3">cv. UVA1</strain>
    </source>
</reference>